<dbReference type="PROSITE" id="PS00409">
    <property type="entry name" value="PROKAR_NTER_METHYL"/>
    <property type="match status" value="1"/>
</dbReference>
<evidence type="ECO:0000256" key="6">
    <source>
        <dbReference type="ARBA" id="ARBA00022519"/>
    </source>
</evidence>
<keyword evidence="7" id="KW-0812">Transmembrane</keyword>
<feature type="domain" description="Type II secretion system protein GspG C-terminal" evidence="10">
    <location>
        <begin position="33"/>
        <end position="140"/>
    </location>
</feature>
<evidence type="ECO:0000256" key="2">
    <source>
        <dbReference type="ARBA" id="ARBA00009984"/>
    </source>
</evidence>
<dbReference type="Pfam" id="PF08334">
    <property type="entry name" value="T2SSG"/>
    <property type="match status" value="1"/>
</dbReference>
<dbReference type="KEGG" id="pbp:STSP1_02256"/>
<dbReference type="InterPro" id="IPR045584">
    <property type="entry name" value="Pilin-like"/>
</dbReference>
<keyword evidence="5" id="KW-0488">Methylation</keyword>
<accession>A0A1W6LPX2</accession>
<dbReference type="AlphaFoldDB" id="A0A1W6LPX2"/>
<gene>
    <name evidence="11" type="primary">xcpT_10</name>
    <name evidence="11" type="ORF">STSP1_02256</name>
</gene>
<dbReference type="EMBL" id="CP021023">
    <property type="protein sequence ID" value="ARN57830.1"/>
    <property type="molecule type" value="Genomic_DNA"/>
</dbReference>
<keyword evidence="8" id="KW-1133">Transmembrane helix</keyword>
<sequence length="144" mass="15759">MKKRKMNKGFSLVEVMAALIIIGLLTAIVAQNFLAQTDKARVKQTKANLKMLHNAVSQFKLDTGRYPSADEGLSVLVEEPADVQGWNPSGYLQTTDLPTDAWGNEFFYQEYPESGKPFVIISFGADGEAGGEGYDADLYSTDAN</sequence>
<evidence type="ECO:0000256" key="3">
    <source>
        <dbReference type="ARBA" id="ARBA00020042"/>
    </source>
</evidence>
<dbReference type="Gene3D" id="3.30.700.10">
    <property type="entry name" value="Glycoprotein, Type 4 Pilin"/>
    <property type="match status" value="1"/>
</dbReference>
<dbReference type="PANTHER" id="PTHR30093">
    <property type="entry name" value="GENERAL SECRETION PATHWAY PROTEIN G"/>
    <property type="match status" value="1"/>
</dbReference>
<evidence type="ECO:0000259" key="10">
    <source>
        <dbReference type="Pfam" id="PF08334"/>
    </source>
</evidence>
<evidence type="ECO:0000256" key="5">
    <source>
        <dbReference type="ARBA" id="ARBA00022481"/>
    </source>
</evidence>
<comment type="subcellular location">
    <subcellularLocation>
        <location evidence="1">Cell inner membrane</location>
        <topology evidence="1">Single-pass membrane protein</topology>
    </subcellularLocation>
</comment>
<dbReference type="STRING" id="1941349.STSP1_02256"/>
<evidence type="ECO:0000256" key="7">
    <source>
        <dbReference type="ARBA" id="ARBA00022692"/>
    </source>
</evidence>
<dbReference type="Proteomes" id="UP000193334">
    <property type="component" value="Chromosome"/>
</dbReference>
<dbReference type="PRINTS" id="PR00813">
    <property type="entry name" value="BCTERIALGSPG"/>
</dbReference>
<dbReference type="GO" id="GO:0015627">
    <property type="term" value="C:type II protein secretion system complex"/>
    <property type="evidence" value="ECO:0007669"/>
    <property type="project" value="InterPro"/>
</dbReference>
<dbReference type="GO" id="GO:0015628">
    <property type="term" value="P:protein secretion by the type II secretion system"/>
    <property type="evidence" value="ECO:0007669"/>
    <property type="project" value="InterPro"/>
</dbReference>
<dbReference type="InterPro" id="IPR012902">
    <property type="entry name" value="N_methyl_site"/>
</dbReference>
<dbReference type="InterPro" id="IPR010054">
    <property type="entry name" value="Type2_sec_GspG"/>
</dbReference>
<dbReference type="RefSeq" id="WP_085756448.1">
    <property type="nucleotide sequence ID" value="NZ_CP021023.1"/>
</dbReference>
<dbReference type="SUPFAM" id="SSF54523">
    <property type="entry name" value="Pili subunits"/>
    <property type="match status" value="1"/>
</dbReference>
<reference evidence="12" key="1">
    <citation type="submission" date="2017-04" db="EMBL/GenBank/DDBJ databases">
        <title>Comparative genomics and description of representatives of a novel lineage of planctomycetes thriving in anoxic sediments.</title>
        <authorList>
            <person name="Spring S."/>
            <person name="Bunk B."/>
            <person name="Sproer C."/>
        </authorList>
    </citation>
    <scope>NUCLEOTIDE SEQUENCE [LARGE SCALE GENOMIC DNA]</scope>
    <source>
        <strain evidence="12">ST-PulAB-D4</strain>
    </source>
</reference>
<dbReference type="NCBIfam" id="TIGR02532">
    <property type="entry name" value="IV_pilin_GFxxxE"/>
    <property type="match status" value="1"/>
</dbReference>
<evidence type="ECO:0000256" key="9">
    <source>
        <dbReference type="ARBA" id="ARBA00023136"/>
    </source>
</evidence>
<keyword evidence="6" id="KW-0997">Cell inner membrane</keyword>
<evidence type="ECO:0000256" key="4">
    <source>
        <dbReference type="ARBA" id="ARBA00022475"/>
    </source>
</evidence>
<protein>
    <recommendedName>
        <fullName evidence="3">Type II secretion system core protein G</fullName>
    </recommendedName>
</protein>
<evidence type="ECO:0000256" key="1">
    <source>
        <dbReference type="ARBA" id="ARBA00004377"/>
    </source>
</evidence>
<comment type="similarity">
    <text evidence="2">Belongs to the GSP G family.</text>
</comment>
<keyword evidence="12" id="KW-1185">Reference proteome</keyword>
<dbReference type="InterPro" id="IPR013545">
    <property type="entry name" value="T2SS_protein-GspG_C"/>
</dbReference>
<dbReference type="InterPro" id="IPR000983">
    <property type="entry name" value="Bac_GSPG_pilin"/>
</dbReference>
<dbReference type="OrthoDB" id="9795612at2"/>
<dbReference type="NCBIfam" id="TIGR01710">
    <property type="entry name" value="typeII_sec_gspG"/>
    <property type="match status" value="1"/>
</dbReference>
<keyword evidence="4" id="KW-1003">Cell membrane</keyword>
<name>A0A1W6LPX2_9BACT</name>
<evidence type="ECO:0000313" key="11">
    <source>
        <dbReference type="EMBL" id="ARN57830.1"/>
    </source>
</evidence>
<dbReference type="GO" id="GO:0005886">
    <property type="term" value="C:plasma membrane"/>
    <property type="evidence" value="ECO:0007669"/>
    <property type="project" value="UniProtKB-SubCell"/>
</dbReference>
<dbReference type="Pfam" id="PF07963">
    <property type="entry name" value="N_methyl"/>
    <property type="match status" value="1"/>
</dbReference>
<evidence type="ECO:0000313" key="12">
    <source>
        <dbReference type="Proteomes" id="UP000193334"/>
    </source>
</evidence>
<evidence type="ECO:0000256" key="8">
    <source>
        <dbReference type="ARBA" id="ARBA00022989"/>
    </source>
</evidence>
<keyword evidence="9" id="KW-0472">Membrane</keyword>
<dbReference type="PANTHER" id="PTHR30093:SF44">
    <property type="entry name" value="TYPE II SECRETION SYSTEM CORE PROTEIN G"/>
    <property type="match status" value="1"/>
</dbReference>
<organism evidence="11 12">
    <name type="scientific">Sedimentisphaera salicampi</name>
    <dbReference type="NCBI Taxonomy" id="1941349"/>
    <lineage>
        <taxon>Bacteria</taxon>
        <taxon>Pseudomonadati</taxon>
        <taxon>Planctomycetota</taxon>
        <taxon>Phycisphaerae</taxon>
        <taxon>Sedimentisphaerales</taxon>
        <taxon>Sedimentisphaeraceae</taxon>
        <taxon>Sedimentisphaera</taxon>
    </lineage>
</organism>
<proteinExistence type="inferred from homology"/>